<feature type="domain" description="SHSP" evidence="5">
    <location>
        <begin position="36"/>
        <end position="151"/>
    </location>
</feature>
<evidence type="ECO:0000259" key="5">
    <source>
        <dbReference type="PROSITE" id="PS01031"/>
    </source>
</evidence>
<dbReference type="Gene3D" id="2.60.40.790">
    <property type="match status" value="1"/>
</dbReference>
<dbReference type="SUPFAM" id="SSF49764">
    <property type="entry name" value="HSP20-like chaperones"/>
    <property type="match status" value="1"/>
</dbReference>
<comment type="similarity">
    <text evidence="1">Belongs to the VPS26 family.</text>
</comment>
<comment type="caution">
    <text evidence="7">The sequence shown here is derived from an EMBL/GenBank/DDBJ whole genome shotgun (WGS) entry which is preliminary data.</text>
</comment>
<comment type="similarity">
    <text evidence="3 4">Belongs to the small heat shock protein (HSP20) family.</text>
</comment>
<dbReference type="Gene3D" id="2.60.40.640">
    <property type="match status" value="2"/>
</dbReference>
<reference evidence="7 8" key="1">
    <citation type="submission" date="2021-02" db="EMBL/GenBank/DDBJ databases">
        <title>Plant Genome Project.</title>
        <authorList>
            <person name="Zhang R.-G."/>
        </authorList>
    </citation>
    <scope>NUCLEOTIDE SEQUENCE [LARGE SCALE GENOMIC DNA]</scope>
    <source>
        <tissue evidence="7">Leaves</tissue>
    </source>
</reference>
<dbReference type="CDD" id="cd06472">
    <property type="entry name" value="ACD_ScHsp26_like"/>
    <property type="match status" value="1"/>
</dbReference>
<dbReference type="PANTHER" id="PTHR11527">
    <property type="entry name" value="HEAT-SHOCK PROTEIN 20 FAMILY MEMBER"/>
    <property type="match status" value="1"/>
</dbReference>
<gene>
    <name evidence="7" type="ORF">JRO89_XS13G0028800</name>
</gene>
<evidence type="ECO:0000256" key="3">
    <source>
        <dbReference type="PROSITE-ProRule" id="PRU00285"/>
    </source>
</evidence>
<keyword evidence="2" id="KW-0346">Stress response</keyword>
<name>A0ABQ8H689_9ROSI</name>
<evidence type="ECO:0000256" key="4">
    <source>
        <dbReference type="RuleBase" id="RU003616"/>
    </source>
</evidence>
<dbReference type="SUPFAM" id="SSF81296">
    <property type="entry name" value="E set domains"/>
    <property type="match status" value="1"/>
</dbReference>
<evidence type="ECO:0000313" key="8">
    <source>
        <dbReference type="Proteomes" id="UP000827721"/>
    </source>
</evidence>
<dbReference type="PROSITE" id="PS01031">
    <property type="entry name" value="SHSP"/>
    <property type="match status" value="1"/>
</dbReference>
<dbReference type="InterPro" id="IPR031107">
    <property type="entry name" value="Small_HSP"/>
</dbReference>
<evidence type="ECO:0000256" key="1">
    <source>
        <dbReference type="ARBA" id="ARBA00009100"/>
    </source>
</evidence>
<feature type="domain" description="CS" evidence="6">
    <location>
        <begin position="40"/>
        <end position="153"/>
    </location>
</feature>
<evidence type="ECO:0000256" key="2">
    <source>
        <dbReference type="ARBA" id="ARBA00023016"/>
    </source>
</evidence>
<dbReference type="InterPro" id="IPR008978">
    <property type="entry name" value="HSP20-like_chaperone"/>
</dbReference>
<evidence type="ECO:0008006" key="9">
    <source>
        <dbReference type="Google" id="ProtNLM"/>
    </source>
</evidence>
<dbReference type="EMBL" id="JAFEMO010000013">
    <property type="protein sequence ID" value="KAH7549414.1"/>
    <property type="molecule type" value="Genomic_DNA"/>
</dbReference>
<dbReference type="Pfam" id="PF03643">
    <property type="entry name" value="Vps26"/>
    <property type="match status" value="1"/>
</dbReference>
<dbReference type="InterPro" id="IPR014756">
    <property type="entry name" value="Ig_E-set"/>
</dbReference>
<accession>A0ABQ8H689</accession>
<dbReference type="InterPro" id="IPR007052">
    <property type="entry name" value="CS_dom"/>
</dbReference>
<sequence>MAMIPSLFGNRRNNSLLDPFSFDTWDPFMDFRFPQETSALVKTRVDWKETPEAHVFKADLPGLKKEEVKVEIEDGSVLQISGERNVEKEDKNDTWHRVERSSGKFSRRFRLPENVKKDQIKASMENGVLTVTVPKVEMKKPGVKAIEISVCILGSWNIKKVNILDEKADIVGYEVNVVFHSIQFGICSKVGKTRMLNLLGAKDCLWRILWKTDFPFRSNEFSLLHLPHFVFNMSTVDLKLSRSNRIYRPSEPLDGKILIKSSSSISHYGIHLNVNGSANLQIRGGSAGVIESFYGVIKPIPIVKKRVEVRASGKIGSGTTEIPFSVKLRQPGEDNLERFYETFHGANVNIQYFVTVDIMRGYLHKSLSATVEFILESDKADLPERPISPEMVIFYITQDTQRHPLLPELKTGPGTLNENVSYLLNITGDCMMWNASCNALLTCGFRVTGKMSTHCSLLDPISGELTVEASAVPIRSIDIHLLRVELVLHGEKIVADGDVCRNMTLPIYVILPRLLTCPTVFAGPFSVEFKVTITISFHSELCKLYTKADNPTTPRLWLAMETLPLELVRTK</sequence>
<dbReference type="Pfam" id="PF00011">
    <property type="entry name" value="HSP20"/>
    <property type="match status" value="1"/>
</dbReference>
<keyword evidence="8" id="KW-1185">Reference proteome</keyword>
<protein>
    <recommendedName>
        <fullName evidence="9">SHSP domain-containing protein</fullName>
    </recommendedName>
</protein>
<dbReference type="PROSITE" id="PS51203">
    <property type="entry name" value="CS"/>
    <property type="match status" value="1"/>
</dbReference>
<proteinExistence type="inferred from homology"/>
<organism evidence="7 8">
    <name type="scientific">Xanthoceras sorbifolium</name>
    <dbReference type="NCBI Taxonomy" id="99658"/>
    <lineage>
        <taxon>Eukaryota</taxon>
        <taxon>Viridiplantae</taxon>
        <taxon>Streptophyta</taxon>
        <taxon>Embryophyta</taxon>
        <taxon>Tracheophyta</taxon>
        <taxon>Spermatophyta</taxon>
        <taxon>Magnoliopsida</taxon>
        <taxon>eudicotyledons</taxon>
        <taxon>Gunneridae</taxon>
        <taxon>Pentapetalae</taxon>
        <taxon>rosids</taxon>
        <taxon>malvids</taxon>
        <taxon>Sapindales</taxon>
        <taxon>Sapindaceae</taxon>
        <taxon>Xanthoceroideae</taxon>
        <taxon>Xanthoceras</taxon>
    </lineage>
</organism>
<dbReference type="Proteomes" id="UP000827721">
    <property type="component" value="Unassembled WGS sequence"/>
</dbReference>
<dbReference type="InterPro" id="IPR028934">
    <property type="entry name" value="Vps26-related"/>
</dbReference>
<dbReference type="InterPro" id="IPR002068">
    <property type="entry name" value="A-crystallin/Hsp20_dom"/>
</dbReference>
<evidence type="ECO:0000313" key="7">
    <source>
        <dbReference type="EMBL" id="KAH7549414.1"/>
    </source>
</evidence>
<evidence type="ECO:0000259" key="6">
    <source>
        <dbReference type="PROSITE" id="PS51203"/>
    </source>
</evidence>
<dbReference type="InterPro" id="IPR014752">
    <property type="entry name" value="Arrestin-like_C"/>
</dbReference>